<evidence type="ECO:0000313" key="1">
    <source>
        <dbReference type="EMBL" id="OGL66273.1"/>
    </source>
</evidence>
<dbReference type="InterPro" id="IPR007497">
    <property type="entry name" value="SIMPL/DUF541"/>
</dbReference>
<reference evidence="1 2" key="1">
    <citation type="journal article" date="2016" name="Nat. Commun.">
        <title>Thousands of microbial genomes shed light on interconnected biogeochemical processes in an aquifer system.</title>
        <authorList>
            <person name="Anantharaman K."/>
            <person name="Brown C.T."/>
            <person name="Hug L.A."/>
            <person name="Sharon I."/>
            <person name="Castelle C.J."/>
            <person name="Probst A.J."/>
            <person name="Thomas B.C."/>
            <person name="Singh A."/>
            <person name="Wilkins M.J."/>
            <person name="Karaoz U."/>
            <person name="Brodie E.L."/>
            <person name="Williams K.H."/>
            <person name="Hubbard S.S."/>
            <person name="Banfield J.F."/>
        </authorList>
    </citation>
    <scope>NUCLEOTIDE SEQUENCE [LARGE SCALE GENOMIC DNA]</scope>
</reference>
<comment type="caution">
    <text evidence="1">The sequence shown here is derived from an EMBL/GenBank/DDBJ whole genome shotgun (WGS) entry which is preliminary data.</text>
</comment>
<dbReference type="PANTHER" id="PTHR34387:SF2">
    <property type="entry name" value="SLR1258 PROTEIN"/>
    <property type="match status" value="1"/>
</dbReference>
<dbReference type="AlphaFoldDB" id="A0A1F7TJT7"/>
<dbReference type="EMBL" id="MGDT01000008">
    <property type="protein sequence ID" value="OGL66273.1"/>
    <property type="molecule type" value="Genomic_DNA"/>
</dbReference>
<accession>A0A1F7TJT7</accession>
<sequence>MMPTWEENKPATLAMIALSVFGVLFLSAKAELASREARQVGRPVPMEHTITIDGTGKALGKPDVAAVSFGVDTRGAEVASTQQKNTDAMNALLEKVKALGVSEDDIQTSNYSVYQDFRYDPNSGASIPTGWIVSQQVTIKMRDTAKISSVLQTVGQNGATNISGPNFTIDDPSSLLDEARADALEDANRKAMQLAQTLGLRIERIVGYSEYAPGGGPIPYYERAVGMGGGGAPSIAPGQNEVDLNVSITYKLVD</sequence>
<evidence type="ECO:0000313" key="2">
    <source>
        <dbReference type="Proteomes" id="UP000177885"/>
    </source>
</evidence>
<organism evidence="1 2">
    <name type="scientific">Candidatus Uhrbacteria bacterium RIFCSPHIGHO2_01_FULL_63_20</name>
    <dbReference type="NCBI Taxonomy" id="1802385"/>
    <lineage>
        <taxon>Bacteria</taxon>
        <taxon>Candidatus Uhriibacteriota</taxon>
    </lineage>
</organism>
<gene>
    <name evidence="1" type="ORF">A2856_03555</name>
</gene>
<name>A0A1F7TJT7_9BACT</name>
<dbReference type="InterPro" id="IPR052022">
    <property type="entry name" value="26kDa_periplasmic_antigen"/>
</dbReference>
<dbReference type="Proteomes" id="UP000177885">
    <property type="component" value="Unassembled WGS sequence"/>
</dbReference>
<dbReference type="STRING" id="1802385.A2856_03555"/>
<protein>
    <recommendedName>
        <fullName evidence="3">SIMPL domain-containing protein</fullName>
    </recommendedName>
</protein>
<dbReference type="Gene3D" id="3.30.110.170">
    <property type="entry name" value="Protein of unknown function (DUF541), domain 1"/>
    <property type="match status" value="1"/>
</dbReference>
<dbReference type="Gene3D" id="3.30.70.2970">
    <property type="entry name" value="Protein of unknown function (DUF541), domain 2"/>
    <property type="match status" value="1"/>
</dbReference>
<dbReference type="GO" id="GO:0006974">
    <property type="term" value="P:DNA damage response"/>
    <property type="evidence" value="ECO:0007669"/>
    <property type="project" value="TreeGrafter"/>
</dbReference>
<proteinExistence type="predicted"/>
<evidence type="ECO:0008006" key="3">
    <source>
        <dbReference type="Google" id="ProtNLM"/>
    </source>
</evidence>
<dbReference type="Pfam" id="PF04402">
    <property type="entry name" value="SIMPL"/>
    <property type="match status" value="1"/>
</dbReference>
<dbReference type="PANTHER" id="PTHR34387">
    <property type="entry name" value="SLR1258 PROTEIN"/>
    <property type="match status" value="1"/>
</dbReference>